<evidence type="ECO:0000256" key="1">
    <source>
        <dbReference type="ARBA" id="ARBA00023015"/>
    </source>
</evidence>
<reference evidence="6 7" key="1">
    <citation type="submission" date="2024-06" db="EMBL/GenBank/DDBJ databases">
        <title>The Natural Products Discovery Center: Release of the First 8490 Sequenced Strains for Exploring Actinobacteria Biosynthetic Diversity.</title>
        <authorList>
            <person name="Kalkreuter E."/>
            <person name="Kautsar S.A."/>
            <person name="Yang D."/>
            <person name="Bader C.D."/>
            <person name="Teijaro C.N."/>
            <person name="Fluegel L."/>
            <person name="Davis C.M."/>
            <person name="Simpson J.R."/>
            <person name="Lauterbach L."/>
            <person name="Steele A.D."/>
            <person name="Gui C."/>
            <person name="Meng S."/>
            <person name="Li G."/>
            <person name="Viehrig K."/>
            <person name="Ye F."/>
            <person name="Su P."/>
            <person name="Kiefer A.F."/>
            <person name="Nichols A."/>
            <person name="Cepeda A.J."/>
            <person name="Yan W."/>
            <person name="Fan B."/>
            <person name="Jiang Y."/>
            <person name="Adhikari A."/>
            <person name="Zheng C.-J."/>
            <person name="Schuster L."/>
            <person name="Cowan T.M."/>
            <person name="Smanski M.J."/>
            <person name="Chevrette M.G."/>
            <person name="De Carvalho L.P.S."/>
            <person name="Shen B."/>
        </authorList>
    </citation>
    <scope>NUCLEOTIDE SEQUENCE [LARGE SCALE GENOMIC DNA]</scope>
    <source>
        <strain evidence="6 7">NPDC001694</strain>
    </source>
</reference>
<dbReference type="SUPFAM" id="SSF46689">
    <property type="entry name" value="Homeodomain-like"/>
    <property type="match status" value="1"/>
</dbReference>
<dbReference type="PROSITE" id="PS50977">
    <property type="entry name" value="HTH_TETR_2"/>
    <property type="match status" value="1"/>
</dbReference>
<dbReference type="Pfam" id="PF00440">
    <property type="entry name" value="TetR_N"/>
    <property type="match status" value="1"/>
</dbReference>
<dbReference type="Proteomes" id="UP001490365">
    <property type="component" value="Unassembled WGS sequence"/>
</dbReference>
<dbReference type="PANTHER" id="PTHR47506">
    <property type="entry name" value="TRANSCRIPTIONAL REGULATORY PROTEIN"/>
    <property type="match status" value="1"/>
</dbReference>
<dbReference type="Gene3D" id="1.10.357.10">
    <property type="entry name" value="Tetracycline Repressor, domain 2"/>
    <property type="match status" value="1"/>
</dbReference>
<evidence type="ECO:0000313" key="6">
    <source>
        <dbReference type="EMBL" id="MER6268138.1"/>
    </source>
</evidence>
<proteinExistence type="predicted"/>
<dbReference type="InterPro" id="IPR001647">
    <property type="entry name" value="HTH_TetR"/>
</dbReference>
<dbReference type="InterPro" id="IPR009057">
    <property type="entry name" value="Homeodomain-like_sf"/>
</dbReference>
<dbReference type="RefSeq" id="WP_351956766.1">
    <property type="nucleotide sequence ID" value="NZ_JBEOZM010000004.1"/>
</dbReference>
<protein>
    <submittedName>
        <fullName evidence="6">TetR/AcrR family transcriptional regulator</fullName>
    </submittedName>
</protein>
<evidence type="ECO:0000313" key="7">
    <source>
        <dbReference type="Proteomes" id="UP001490365"/>
    </source>
</evidence>
<evidence type="ECO:0000259" key="5">
    <source>
        <dbReference type="PROSITE" id="PS50977"/>
    </source>
</evidence>
<keyword evidence="7" id="KW-1185">Reference proteome</keyword>
<sequence>MNTAAARFRRDGVNGVGVAELMKEAGLTHGGFYRHFDSRDDLVAEAVEHALEQGNKRFLTAAARGGQQAFTAIVDGYLSTAHRDTPEDGCAVAALPQDVSRADDRTRAAYGRQVENYLNILADLASGDDPAAERRQACLVLSALVGAVAMARAVDDRELSAEILSETAAALKEL</sequence>
<evidence type="ECO:0000256" key="2">
    <source>
        <dbReference type="ARBA" id="ARBA00023125"/>
    </source>
</evidence>
<dbReference type="EMBL" id="JBEOZM010000004">
    <property type="protein sequence ID" value="MER6268138.1"/>
    <property type="molecule type" value="Genomic_DNA"/>
</dbReference>
<dbReference type="InterPro" id="IPR036271">
    <property type="entry name" value="Tet_transcr_reg_TetR-rel_C_sf"/>
</dbReference>
<comment type="caution">
    <text evidence="6">The sequence shown here is derived from an EMBL/GenBank/DDBJ whole genome shotgun (WGS) entry which is preliminary data.</text>
</comment>
<organism evidence="6 7">
    <name type="scientific">Streptomyces sp. 900105755</name>
    <dbReference type="NCBI Taxonomy" id="3154389"/>
    <lineage>
        <taxon>Bacteria</taxon>
        <taxon>Bacillati</taxon>
        <taxon>Actinomycetota</taxon>
        <taxon>Actinomycetes</taxon>
        <taxon>Kitasatosporales</taxon>
        <taxon>Streptomycetaceae</taxon>
        <taxon>Streptomyces</taxon>
    </lineage>
</organism>
<dbReference type="PANTHER" id="PTHR47506:SF7">
    <property type="entry name" value="TRANSCRIPTIONAL REGULATORY PROTEIN"/>
    <property type="match status" value="1"/>
</dbReference>
<evidence type="ECO:0000256" key="3">
    <source>
        <dbReference type="ARBA" id="ARBA00023163"/>
    </source>
</evidence>
<evidence type="ECO:0000256" key="4">
    <source>
        <dbReference type="PROSITE-ProRule" id="PRU00335"/>
    </source>
</evidence>
<keyword evidence="3" id="KW-0804">Transcription</keyword>
<keyword evidence="2 4" id="KW-0238">DNA-binding</keyword>
<accession>A0ABV1TDM1</accession>
<keyword evidence="1" id="KW-0805">Transcription regulation</keyword>
<dbReference type="Gene3D" id="1.10.10.60">
    <property type="entry name" value="Homeodomain-like"/>
    <property type="match status" value="1"/>
</dbReference>
<feature type="domain" description="HTH tetR-type" evidence="5">
    <location>
        <begin position="1"/>
        <end position="54"/>
    </location>
</feature>
<feature type="DNA-binding region" description="H-T-H motif" evidence="4">
    <location>
        <begin position="17"/>
        <end position="36"/>
    </location>
</feature>
<dbReference type="SUPFAM" id="SSF48498">
    <property type="entry name" value="Tetracyclin repressor-like, C-terminal domain"/>
    <property type="match status" value="1"/>
</dbReference>
<gene>
    <name evidence="6" type="ORF">ABT211_12660</name>
</gene>
<name>A0ABV1TDM1_9ACTN</name>